<feature type="compositionally biased region" description="Basic and acidic residues" evidence="4">
    <location>
        <begin position="337"/>
        <end position="347"/>
    </location>
</feature>
<feature type="compositionally biased region" description="Low complexity" evidence="4">
    <location>
        <begin position="506"/>
        <end position="521"/>
    </location>
</feature>
<dbReference type="InterPro" id="IPR001841">
    <property type="entry name" value="Znf_RING"/>
</dbReference>
<keyword evidence="1 3" id="KW-0863">Zinc-finger</keyword>
<evidence type="ECO:0000256" key="4">
    <source>
        <dbReference type="SAM" id="MobiDB-lite"/>
    </source>
</evidence>
<keyword evidence="6" id="KW-1185">Reference proteome</keyword>
<reference evidence="7" key="1">
    <citation type="submission" date="2016-11" db="UniProtKB">
        <authorList>
            <consortium name="WormBaseParasite"/>
        </authorList>
    </citation>
    <scope>IDENTIFICATION</scope>
</reference>
<sequence>MLSIHDSEGESDSPPPMLQQIELGESQCATSPPLLPLGPLPVETLIKKDDEDELMESMDKKCLIHEFACILCQRICNDPVAATVCLDRFCASCMEPRIKAGNLKCPKCNVDLDPKNPVSKDSNLADMIRKVRIAYTSYFPSDGEYMDMTDMTEGQKKELKEKTAPKCRPSELAEQNFNDQEYYLVFYWADLYHSSNALVQAYLKKTGKTYCNKDHIFPFVERRTPNPFGISREYRDELMKQMREDIKGIVPKRKKDTISDPEYDSDHPDGDQQPARRKRIKHENLDEEKPSLICDNESDTEGSNNADKIGESDDDIEMYGDIGGSVHKPKRKGVMRKTTDENIRDSDDSSSNEAPLKKHRRPRNRDTVYTGSCFDRDSSTSYDSTDCPHISESHFRPFRYVVSDQQRQFVSRHQGSAVVLRPNRNKKSRLCNKRLLPVFLFIEDDCTIAHMQKYMMNYIFHDAKTMADKVRIMFTEVIWECEAGNIAILQCEKNANSISTPINTDSSFSMSSTSGDSSSKSKPTNTVKPLAQKITRTSNEGSGSASNKSTSKSPSKSPSKKNASTVSTPRGDDLKKEGEKDIAYTISTKSRDSKVYAVNLPLTDIEESVTIGELRGGKVCQGKNPLALMYTIVDLLPTDTPSDSD</sequence>
<feature type="domain" description="RING-type" evidence="5">
    <location>
        <begin position="69"/>
        <end position="109"/>
    </location>
</feature>
<proteinExistence type="predicted"/>
<feature type="region of interest" description="Disordered" evidence="4">
    <location>
        <begin position="502"/>
        <end position="579"/>
    </location>
</feature>
<feature type="compositionally biased region" description="Low complexity" evidence="4">
    <location>
        <begin position="541"/>
        <end position="565"/>
    </location>
</feature>
<dbReference type="SUPFAM" id="SSF57850">
    <property type="entry name" value="RING/U-box"/>
    <property type="match status" value="1"/>
</dbReference>
<dbReference type="GO" id="GO:0008270">
    <property type="term" value="F:zinc ion binding"/>
    <property type="evidence" value="ECO:0007669"/>
    <property type="project" value="UniProtKB-KW"/>
</dbReference>
<keyword evidence="2" id="KW-0862">Zinc</keyword>
<dbReference type="AlphaFoldDB" id="A0A1I7XMU7"/>
<keyword evidence="1 3" id="KW-0479">Metal-binding</keyword>
<protein>
    <submittedName>
        <fullName evidence="7">RING-type domain-containing protein</fullName>
    </submittedName>
</protein>
<evidence type="ECO:0000313" key="6">
    <source>
        <dbReference type="Proteomes" id="UP000095283"/>
    </source>
</evidence>
<evidence type="ECO:0000256" key="3">
    <source>
        <dbReference type="PROSITE-ProRule" id="PRU00175"/>
    </source>
</evidence>
<accession>A0A1I7XMU7</accession>
<dbReference type="WBParaSite" id="Hba_18858">
    <property type="protein sequence ID" value="Hba_18858"/>
    <property type="gene ID" value="Hba_18858"/>
</dbReference>
<organism evidence="6 7">
    <name type="scientific">Heterorhabditis bacteriophora</name>
    <name type="common">Entomopathogenic nematode worm</name>
    <dbReference type="NCBI Taxonomy" id="37862"/>
    <lineage>
        <taxon>Eukaryota</taxon>
        <taxon>Metazoa</taxon>
        <taxon>Ecdysozoa</taxon>
        <taxon>Nematoda</taxon>
        <taxon>Chromadorea</taxon>
        <taxon>Rhabditida</taxon>
        <taxon>Rhabditina</taxon>
        <taxon>Rhabditomorpha</taxon>
        <taxon>Strongyloidea</taxon>
        <taxon>Heterorhabditidae</taxon>
        <taxon>Heterorhabditis</taxon>
    </lineage>
</organism>
<name>A0A1I7XMU7_HETBA</name>
<dbReference type="PROSITE" id="PS50089">
    <property type="entry name" value="ZF_RING_2"/>
    <property type="match status" value="1"/>
</dbReference>
<evidence type="ECO:0000256" key="1">
    <source>
        <dbReference type="ARBA" id="ARBA00022771"/>
    </source>
</evidence>
<evidence type="ECO:0000256" key="2">
    <source>
        <dbReference type="ARBA" id="ARBA00022833"/>
    </source>
</evidence>
<dbReference type="Gene3D" id="3.30.40.10">
    <property type="entry name" value="Zinc/RING finger domain, C3HC4 (zinc finger)"/>
    <property type="match status" value="1"/>
</dbReference>
<dbReference type="Proteomes" id="UP000095283">
    <property type="component" value="Unplaced"/>
</dbReference>
<feature type="region of interest" description="Disordered" evidence="4">
    <location>
        <begin position="245"/>
        <end position="372"/>
    </location>
</feature>
<evidence type="ECO:0000313" key="7">
    <source>
        <dbReference type="WBParaSite" id="Hba_18858"/>
    </source>
</evidence>
<evidence type="ECO:0000259" key="5">
    <source>
        <dbReference type="PROSITE" id="PS50089"/>
    </source>
</evidence>
<feature type="compositionally biased region" description="Basic and acidic residues" evidence="4">
    <location>
        <begin position="570"/>
        <end position="579"/>
    </location>
</feature>
<dbReference type="InterPro" id="IPR013083">
    <property type="entry name" value="Znf_RING/FYVE/PHD"/>
</dbReference>